<sequence>MPRSPRAARRAAKPGPPHDTASLRAAITAARLPGSPPQVTEQARALLLGWLDPSRTFADALRDLSSGEAARAIGLALLDRTPEPPGLDCKSGCAFCCILPGDDGGTVTAAEARTLHAALIPLQGTPDGTQWHPQACPALDPATRLCRAYAARPMICRTYVSRDVTACEAIAEGHAKPGTGTLPAQIITITVHALARAALHGTTPVHTYNLRAIATAALRGTPAPDALKSARHSPKSLDAERRRLARGLTRGAG</sequence>
<dbReference type="STRING" id="188906.SAMN04488526_0033"/>
<dbReference type="Pfam" id="PF03692">
    <property type="entry name" value="CxxCxxCC"/>
    <property type="match status" value="1"/>
</dbReference>
<gene>
    <name evidence="2" type="ORF">SAMN04488526_0033</name>
</gene>
<reference evidence="2 3" key="1">
    <citation type="submission" date="2016-10" db="EMBL/GenBank/DDBJ databases">
        <authorList>
            <person name="de Groot N.N."/>
        </authorList>
    </citation>
    <scope>NUCLEOTIDE SEQUENCE [LARGE SCALE GENOMIC DNA]</scope>
    <source>
        <strain evidence="2 3">DSM 14858</strain>
    </source>
</reference>
<keyword evidence="3" id="KW-1185">Reference proteome</keyword>
<organism evidence="2 3">
    <name type="scientific">Jannaschia helgolandensis</name>
    <dbReference type="NCBI Taxonomy" id="188906"/>
    <lineage>
        <taxon>Bacteria</taxon>
        <taxon>Pseudomonadati</taxon>
        <taxon>Pseudomonadota</taxon>
        <taxon>Alphaproteobacteria</taxon>
        <taxon>Rhodobacterales</taxon>
        <taxon>Roseobacteraceae</taxon>
        <taxon>Jannaschia</taxon>
    </lineage>
</organism>
<accession>A0A1H7FGD2</accession>
<dbReference type="AlphaFoldDB" id="A0A1H7FGD2"/>
<evidence type="ECO:0000256" key="1">
    <source>
        <dbReference type="SAM" id="MobiDB-lite"/>
    </source>
</evidence>
<dbReference type="Proteomes" id="UP000199283">
    <property type="component" value="Unassembled WGS sequence"/>
</dbReference>
<feature type="region of interest" description="Disordered" evidence="1">
    <location>
        <begin position="1"/>
        <end position="20"/>
    </location>
</feature>
<proteinExistence type="predicted"/>
<dbReference type="InterPro" id="IPR005358">
    <property type="entry name" value="Puta_zinc/iron-chelating_dom"/>
</dbReference>
<name>A0A1H7FGD2_9RHOB</name>
<dbReference type="RefSeq" id="WP_092758646.1">
    <property type="nucleotide sequence ID" value="NZ_FNZQ01000001.1"/>
</dbReference>
<dbReference type="OrthoDB" id="259086at2"/>
<protein>
    <submittedName>
        <fullName evidence="2">Putative zinc-or iron-chelating domain-containing protein</fullName>
    </submittedName>
</protein>
<dbReference type="EMBL" id="FNZQ01000001">
    <property type="protein sequence ID" value="SEK22355.1"/>
    <property type="molecule type" value="Genomic_DNA"/>
</dbReference>
<evidence type="ECO:0000313" key="3">
    <source>
        <dbReference type="Proteomes" id="UP000199283"/>
    </source>
</evidence>
<feature type="compositionally biased region" description="Basic residues" evidence="1">
    <location>
        <begin position="1"/>
        <end position="12"/>
    </location>
</feature>
<evidence type="ECO:0000313" key="2">
    <source>
        <dbReference type="EMBL" id="SEK22355.1"/>
    </source>
</evidence>